<dbReference type="EMBL" id="PDJI01000004">
    <property type="protein sequence ID" value="PFG40935.1"/>
    <property type="molecule type" value="Genomic_DNA"/>
</dbReference>
<organism evidence="2 3">
    <name type="scientific">Georgenia soli</name>
    <dbReference type="NCBI Taxonomy" id="638953"/>
    <lineage>
        <taxon>Bacteria</taxon>
        <taxon>Bacillati</taxon>
        <taxon>Actinomycetota</taxon>
        <taxon>Actinomycetes</taxon>
        <taxon>Micrococcales</taxon>
        <taxon>Bogoriellaceae</taxon>
        <taxon>Georgenia</taxon>
    </lineage>
</organism>
<keyword evidence="1" id="KW-1133">Transmembrane helix</keyword>
<protein>
    <submittedName>
        <fullName evidence="2">Uncharacterized protein</fullName>
    </submittedName>
</protein>
<dbReference type="RefSeq" id="WP_170037528.1">
    <property type="nucleotide sequence ID" value="NZ_PDJI01000004.1"/>
</dbReference>
<evidence type="ECO:0000313" key="2">
    <source>
        <dbReference type="EMBL" id="PFG40935.1"/>
    </source>
</evidence>
<comment type="caution">
    <text evidence="2">The sequence shown here is derived from an EMBL/GenBank/DDBJ whole genome shotgun (WGS) entry which is preliminary data.</text>
</comment>
<reference evidence="2 3" key="1">
    <citation type="submission" date="2017-10" db="EMBL/GenBank/DDBJ databases">
        <title>Sequencing the genomes of 1000 actinobacteria strains.</title>
        <authorList>
            <person name="Klenk H.-P."/>
        </authorList>
    </citation>
    <scope>NUCLEOTIDE SEQUENCE [LARGE SCALE GENOMIC DNA]</scope>
    <source>
        <strain evidence="2 3">DSM 21838</strain>
    </source>
</reference>
<gene>
    <name evidence="2" type="ORF">ATJ97_3477</name>
</gene>
<evidence type="ECO:0000313" key="3">
    <source>
        <dbReference type="Proteomes" id="UP000222106"/>
    </source>
</evidence>
<keyword evidence="1" id="KW-0472">Membrane</keyword>
<accession>A0A2A9ERR6</accession>
<name>A0A2A9ERR6_9MICO</name>
<sequence length="52" mass="5593">MKSSLVMFAAQEADKAEAAAAVSPYVLGAITLAIAIFLLLVTYAFRNVHTRH</sequence>
<proteinExistence type="predicted"/>
<evidence type="ECO:0000256" key="1">
    <source>
        <dbReference type="SAM" id="Phobius"/>
    </source>
</evidence>
<feature type="transmembrane region" description="Helical" evidence="1">
    <location>
        <begin position="25"/>
        <end position="45"/>
    </location>
</feature>
<keyword evidence="1" id="KW-0812">Transmembrane</keyword>
<keyword evidence="3" id="KW-1185">Reference proteome</keyword>
<dbReference type="Proteomes" id="UP000222106">
    <property type="component" value="Unassembled WGS sequence"/>
</dbReference>
<dbReference type="AlphaFoldDB" id="A0A2A9ERR6"/>